<dbReference type="InterPro" id="IPR034214">
    <property type="entry name" value="Ba3_CcO_II_C"/>
</dbReference>
<dbReference type="GO" id="GO:0016020">
    <property type="term" value="C:membrane"/>
    <property type="evidence" value="ECO:0007669"/>
    <property type="project" value="InterPro"/>
</dbReference>
<comment type="subcellular location">
    <subcellularLocation>
        <location evidence="1">Cell envelope</location>
    </subcellularLocation>
</comment>
<dbReference type="InterPro" id="IPR051403">
    <property type="entry name" value="NosZ/Cyto_c_oxidase_sub2"/>
</dbReference>
<gene>
    <name evidence="6" type="ORF">C2R22_05170</name>
</gene>
<dbReference type="PROSITE" id="PS00078">
    <property type="entry name" value="COX2"/>
    <property type="match status" value="1"/>
</dbReference>
<evidence type="ECO:0000256" key="4">
    <source>
        <dbReference type="SAM" id="MobiDB-lite"/>
    </source>
</evidence>
<dbReference type="RefSeq" id="WP_103424813.1">
    <property type="nucleotide sequence ID" value="NZ_CP026309.1"/>
</dbReference>
<dbReference type="GO" id="GO:0005507">
    <property type="term" value="F:copper ion binding"/>
    <property type="evidence" value="ECO:0007669"/>
    <property type="project" value="InterPro"/>
</dbReference>
<name>A0A2I8VGS4_9EURY</name>
<evidence type="ECO:0000313" key="6">
    <source>
        <dbReference type="EMBL" id="AUV81125.1"/>
    </source>
</evidence>
<dbReference type="PANTHER" id="PTHR42838:SF2">
    <property type="entry name" value="NITROUS-OXIDE REDUCTASE"/>
    <property type="match status" value="1"/>
</dbReference>
<dbReference type="GO" id="GO:0004129">
    <property type="term" value="F:cytochrome-c oxidase activity"/>
    <property type="evidence" value="ECO:0007669"/>
    <property type="project" value="InterPro"/>
</dbReference>
<dbReference type="EMBL" id="CP026309">
    <property type="protein sequence ID" value="AUV81125.1"/>
    <property type="molecule type" value="Genomic_DNA"/>
</dbReference>
<dbReference type="PROSITE" id="PS50857">
    <property type="entry name" value="COX2_CUA"/>
    <property type="match status" value="1"/>
</dbReference>
<feature type="region of interest" description="Disordered" evidence="4">
    <location>
        <begin position="161"/>
        <end position="191"/>
    </location>
</feature>
<keyword evidence="3" id="KW-0186">Copper</keyword>
<evidence type="ECO:0000313" key="7">
    <source>
        <dbReference type="Proteomes" id="UP000236584"/>
    </source>
</evidence>
<dbReference type="InterPro" id="IPR008972">
    <property type="entry name" value="Cupredoxin"/>
</dbReference>
<evidence type="ECO:0000256" key="3">
    <source>
        <dbReference type="ARBA" id="ARBA00023008"/>
    </source>
</evidence>
<dbReference type="AlphaFoldDB" id="A0A2I8VGS4"/>
<dbReference type="Proteomes" id="UP000236584">
    <property type="component" value="Chromosome"/>
</dbReference>
<feature type="domain" description="Cytochrome oxidase subunit II copper A binding" evidence="5">
    <location>
        <begin position="65"/>
        <end position="170"/>
    </location>
</feature>
<organism evidence="6 7">
    <name type="scientific">Salinigranum rubrum</name>
    <dbReference type="NCBI Taxonomy" id="755307"/>
    <lineage>
        <taxon>Archaea</taxon>
        <taxon>Methanobacteriati</taxon>
        <taxon>Methanobacteriota</taxon>
        <taxon>Stenosarchaea group</taxon>
        <taxon>Halobacteria</taxon>
        <taxon>Halobacteriales</taxon>
        <taxon>Haloferacaceae</taxon>
        <taxon>Salinigranum</taxon>
    </lineage>
</organism>
<keyword evidence="2" id="KW-0479">Metal-binding</keyword>
<proteinExistence type="predicted"/>
<protein>
    <submittedName>
        <fullName evidence="6">Cytochrome C oxidase subunit II</fullName>
    </submittedName>
</protein>
<dbReference type="Gene3D" id="2.60.40.420">
    <property type="entry name" value="Cupredoxins - blue copper proteins"/>
    <property type="match status" value="1"/>
</dbReference>
<reference evidence="6 7" key="1">
    <citation type="submission" date="2018-01" db="EMBL/GenBank/DDBJ databases">
        <title>Complete genome sequence of Salinigranum rubrum GX10T, an extremely halophilic archaeon isolated from a marine solar saltern.</title>
        <authorList>
            <person name="Han S."/>
        </authorList>
    </citation>
    <scope>NUCLEOTIDE SEQUENCE [LARGE SCALE GENOMIC DNA]</scope>
    <source>
        <strain evidence="6 7">GX10</strain>
    </source>
</reference>
<accession>A0A2I8VGS4</accession>
<evidence type="ECO:0000256" key="1">
    <source>
        <dbReference type="ARBA" id="ARBA00004196"/>
    </source>
</evidence>
<dbReference type="KEGG" id="srub:C2R22_05170"/>
<keyword evidence="7" id="KW-1185">Reference proteome</keyword>
<evidence type="ECO:0000259" key="5">
    <source>
        <dbReference type="PROSITE" id="PS50857"/>
    </source>
</evidence>
<dbReference type="InterPro" id="IPR002429">
    <property type="entry name" value="CcO_II-like_C"/>
</dbReference>
<sequence length="191" mass="20727">MEIHRFEKLWVALALLLIVGFIGTVTYGAVGAGVKMVDESGGTVDANALNDHPRFGEPGTYQVGENEYEVYVVARQFLFEPGTNEPIRVPAGSTVTFHITSSDVIHGFEVAGTNINTMVIPGQVTQITVRFEESRSYGIICHEYCGAAHHTMEGQLQVVPPSDFSSADLQNPAVADRDAPVNDADTEEEDE</sequence>
<dbReference type="Pfam" id="PF00116">
    <property type="entry name" value="COX2"/>
    <property type="match status" value="1"/>
</dbReference>
<dbReference type="SUPFAM" id="SSF49503">
    <property type="entry name" value="Cupredoxins"/>
    <property type="match status" value="1"/>
</dbReference>
<evidence type="ECO:0000256" key="2">
    <source>
        <dbReference type="ARBA" id="ARBA00022723"/>
    </source>
</evidence>
<dbReference type="CDD" id="cd13913">
    <property type="entry name" value="ba3_CcO_II_C"/>
    <property type="match status" value="1"/>
</dbReference>
<dbReference type="InterPro" id="IPR001505">
    <property type="entry name" value="Copper_CuA"/>
</dbReference>
<dbReference type="PANTHER" id="PTHR42838">
    <property type="entry name" value="CYTOCHROME C OXIDASE SUBUNIT II"/>
    <property type="match status" value="1"/>
</dbReference>
<dbReference type="GeneID" id="35591458"/>
<dbReference type="OrthoDB" id="27522at2157"/>